<protein>
    <recommendedName>
        <fullName evidence="4">DUF1876 domain-containing protein</fullName>
    </recommendedName>
</protein>
<dbReference type="EMBL" id="LJGV01000022">
    <property type="protein sequence ID" value="OEU99290.1"/>
    <property type="molecule type" value="Genomic_DNA"/>
</dbReference>
<dbReference type="Pfam" id="PF08962">
    <property type="entry name" value="Rv2632c-like"/>
    <property type="match status" value="1"/>
</dbReference>
<dbReference type="Gene3D" id="3.30.160.240">
    <property type="entry name" value="Rv1738"/>
    <property type="match status" value="1"/>
</dbReference>
<name>A0A1E7K5T5_9ACTN</name>
<reference evidence="2 3" key="1">
    <citation type="journal article" date="2016" name="Front. Microbiol.">
        <title>Comparative Genomics Analysis of Streptomyces Species Reveals Their Adaptation to the Marine Environment and Their Diversity at the Genomic Level.</title>
        <authorList>
            <person name="Tian X."/>
            <person name="Zhang Z."/>
            <person name="Yang T."/>
            <person name="Chen M."/>
            <person name="Li J."/>
            <person name="Chen F."/>
            <person name="Yang J."/>
            <person name="Li W."/>
            <person name="Zhang B."/>
            <person name="Zhang Z."/>
            <person name="Wu J."/>
            <person name="Zhang C."/>
            <person name="Long L."/>
            <person name="Xiao J."/>
        </authorList>
    </citation>
    <scope>NUCLEOTIDE SEQUENCE [LARGE SCALE GENOMIC DNA]</scope>
    <source>
        <strain evidence="2 3">SCSIO M10379</strain>
    </source>
</reference>
<organism evidence="2 3">
    <name type="scientific">Streptomyces qinglanensis</name>
    <dbReference type="NCBI Taxonomy" id="943816"/>
    <lineage>
        <taxon>Bacteria</taxon>
        <taxon>Bacillati</taxon>
        <taxon>Actinomycetota</taxon>
        <taxon>Actinomycetes</taxon>
        <taxon>Kitasatosporales</taxon>
        <taxon>Streptomycetaceae</taxon>
        <taxon>Streptomyces</taxon>
    </lineage>
</organism>
<evidence type="ECO:0008006" key="4">
    <source>
        <dbReference type="Google" id="ProtNLM"/>
    </source>
</evidence>
<comment type="caution">
    <text evidence="2">The sequence shown here is derived from an EMBL/GenBank/DDBJ whole genome shotgun (WGS) entry which is preliminary data.</text>
</comment>
<feature type="region of interest" description="Disordered" evidence="1">
    <location>
        <begin position="29"/>
        <end position="50"/>
    </location>
</feature>
<sequence>MSHTMEWKVRLDLFEDDEGATKAHATLDTGAAQVTGRGTAHCHPADTDVPEIGDELAAGRAMRDLAQRLLNIAEHDVEGMQIPRTEARPTVGQSR</sequence>
<proteinExistence type="predicted"/>
<dbReference type="InterPro" id="IPR015057">
    <property type="entry name" value="Rv2632c-like"/>
</dbReference>
<accession>A0A1E7K5T5</accession>
<dbReference type="RefSeq" id="WP_069992213.1">
    <property type="nucleotide sequence ID" value="NZ_LJGV01000022.1"/>
</dbReference>
<dbReference type="PATRIC" id="fig|943816.4.peg.2961"/>
<evidence type="ECO:0000256" key="1">
    <source>
        <dbReference type="SAM" id="MobiDB-lite"/>
    </source>
</evidence>
<dbReference type="AlphaFoldDB" id="A0A1E7K5T5"/>
<evidence type="ECO:0000313" key="3">
    <source>
        <dbReference type="Proteomes" id="UP000175829"/>
    </source>
</evidence>
<gene>
    <name evidence="2" type="ORF">AN217_17390</name>
</gene>
<dbReference type="InterPro" id="IPR038070">
    <property type="entry name" value="Rv2632c-like_sf"/>
</dbReference>
<dbReference type="Proteomes" id="UP000175829">
    <property type="component" value="Unassembled WGS sequence"/>
</dbReference>
<evidence type="ECO:0000313" key="2">
    <source>
        <dbReference type="EMBL" id="OEU99290.1"/>
    </source>
</evidence>
<dbReference type="SUPFAM" id="SSF143212">
    <property type="entry name" value="Rv2632c-like"/>
    <property type="match status" value="1"/>
</dbReference>